<gene>
    <name evidence="1" type="ORF">CBYS24578_00008460</name>
</gene>
<dbReference type="EMBL" id="CABFNO020001379">
    <property type="protein sequence ID" value="CAG9983950.1"/>
    <property type="molecule type" value="Genomic_DNA"/>
</dbReference>
<keyword evidence="2" id="KW-1185">Reference proteome</keyword>
<dbReference type="AlphaFoldDB" id="A0A9N9UBD5"/>
<protein>
    <submittedName>
        <fullName evidence="1">Uncharacterized protein</fullName>
    </submittedName>
</protein>
<sequence length="129" mass="14235">MGIVFRHDSTPGGLETALVIQGRELEKHKVRMRGDLWCLQAWMLSSSIYMARKRAKLILLLPKHQVREASGMAGEGAVSFVHNRTGAGLYRDKQLHSGETIRTLLCGLRSNAFTPAALVAIAPPTALQW</sequence>
<organism evidence="1 2">
    <name type="scientific">Clonostachys byssicola</name>
    <dbReference type="NCBI Taxonomy" id="160290"/>
    <lineage>
        <taxon>Eukaryota</taxon>
        <taxon>Fungi</taxon>
        <taxon>Dikarya</taxon>
        <taxon>Ascomycota</taxon>
        <taxon>Pezizomycotina</taxon>
        <taxon>Sordariomycetes</taxon>
        <taxon>Hypocreomycetidae</taxon>
        <taxon>Hypocreales</taxon>
        <taxon>Bionectriaceae</taxon>
        <taxon>Clonostachys</taxon>
    </lineage>
</organism>
<reference evidence="2" key="1">
    <citation type="submission" date="2019-06" db="EMBL/GenBank/DDBJ databases">
        <authorList>
            <person name="Broberg M."/>
        </authorList>
    </citation>
    <scope>NUCLEOTIDE SEQUENCE [LARGE SCALE GENOMIC DNA]</scope>
</reference>
<name>A0A9N9UBD5_9HYPO</name>
<dbReference type="Proteomes" id="UP000754883">
    <property type="component" value="Unassembled WGS sequence"/>
</dbReference>
<evidence type="ECO:0000313" key="2">
    <source>
        <dbReference type="Proteomes" id="UP000754883"/>
    </source>
</evidence>
<proteinExistence type="predicted"/>
<reference evidence="1 2" key="2">
    <citation type="submission" date="2021-10" db="EMBL/GenBank/DDBJ databases">
        <authorList>
            <person name="Piombo E."/>
        </authorList>
    </citation>
    <scope>NUCLEOTIDE SEQUENCE [LARGE SCALE GENOMIC DNA]</scope>
</reference>
<accession>A0A9N9UBD5</accession>
<evidence type="ECO:0000313" key="1">
    <source>
        <dbReference type="EMBL" id="CAG9983950.1"/>
    </source>
</evidence>
<comment type="caution">
    <text evidence="1">The sequence shown here is derived from an EMBL/GenBank/DDBJ whole genome shotgun (WGS) entry which is preliminary data.</text>
</comment>